<reference evidence="1 2" key="1">
    <citation type="submission" date="2021-12" db="EMBL/GenBank/DDBJ databases">
        <title>Discovery of the Pendulisporaceae a myxobacterial family with distinct sporulation behavior and unique specialized metabolism.</title>
        <authorList>
            <person name="Garcia R."/>
            <person name="Popoff A."/>
            <person name="Bader C.D."/>
            <person name="Loehr J."/>
            <person name="Walesch S."/>
            <person name="Walt C."/>
            <person name="Boldt J."/>
            <person name="Bunk B."/>
            <person name="Haeckl F.J.F.P.J."/>
            <person name="Gunesch A.P."/>
            <person name="Birkelbach J."/>
            <person name="Nuebel U."/>
            <person name="Pietschmann T."/>
            <person name="Bach T."/>
            <person name="Mueller R."/>
        </authorList>
    </citation>
    <scope>NUCLEOTIDE SEQUENCE [LARGE SCALE GENOMIC DNA]</scope>
    <source>
        <strain evidence="1 2">MSr11954</strain>
    </source>
</reference>
<proteinExistence type="predicted"/>
<gene>
    <name evidence="1" type="ORF">LZC94_46900</name>
</gene>
<name>A0ABZ2LWL5_9BACT</name>
<sequence>MSNRYRIKYTVERGNFTQEELRAMRAGGCDALVLASILRGGAVPQQESSSVALLSLDGSSGENVIATDLFLIFSHLASMLAKHEELPSWQRAVAHDTFAQVRENVLRRKATS</sequence>
<evidence type="ECO:0000313" key="1">
    <source>
        <dbReference type="EMBL" id="WXB15338.1"/>
    </source>
</evidence>
<accession>A0ABZ2LWL5</accession>
<organism evidence="1 2">
    <name type="scientific">Pendulispora albinea</name>
    <dbReference type="NCBI Taxonomy" id="2741071"/>
    <lineage>
        <taxon>Bacteria</taxon>
        <taxon>Pseudomonadati</taxon>
        <taxon>Myxococcota</taxon>
        <taxon>Myxococcia</taxon>
        <taxon>Myxococcales</taxon>
        <taxon>Sorangiineae</taxon>
        <taxon>Pendulisporaceae</taxon>
        <taxon>Pendulispora</taxon>
    </lineage>
</organism>
<keyword evidence="2" id="KW-1185">Reference proteome</keyword>
<dbReference type="EMBL" id="CP089984">
    <property type="protein sequence ID" value="WXB15338.1"/>
    <property type="molecule type" value="Genomic_DNA"/>
</dbReference>
<evidence type="ECO:0000313" key="2">
    <source>
        <dbReference type="Proteomes" id="UP001370348"/>
    </source>
</evidence>
<protein>
    <submittedName>
        <fullName evidence="1">Uncharacterized protein</fullName>
    </submittedName>
</protein>
<dbReference type="Proteomes" id="UP001370348">
    <property type="component" value="Chromosome"/>
</dbReference>
<dbReference type="RefSeq" id="WP_394824965.1">
    <property type="nucleotide sequence ID" value="NZ_CP089984.1"/>
</dbReference>